<dbReference type="GO" id="GO:0004016">
    <property type="term" value="F:adenylate cyclase activity"/>
    <property type="evidence" value="ECO:0007669"/>
    <property type="project" value="TreeGrafter"/>
</dbReference>
<dbReference type="EMBL" id="FNHE01000002">
    <property type="protein sequence ID" value="SDL75973.1"/>
    <property type="molecule type" value="Genomic_DNA"/>
</dbReference>
<keyword evidence="2" id="KW-0067">ATP-binding</keyword>
<reference evidence="6" key="1">
    <citation type="submission" date="2016-10" db="EMBL/GenBank/DDBJ databases">
        <authorList>
            <person name="Varghese N."/>
            <person name="Submissions S."/>
        </authorList>
    </citation>
    <scope>NUCLEOTIDE SEQUENCE [LARGE SCALE GENOMIC DNA]</scope>
    <source>
        <strain evidence="6">DSM 45419</strain>
    </source>
</reference>
<dbReference type="PRINTS" id="PR00038">
    <property type="entry name" value="HTHLUXR"/>
</dbReference>
<dbReference type="STRING" id="1137991.SAMN05660642_00721"/>
<dbReference type="Proteomes" id="UP000198680">
    <property type="component" value="Unassembled WGS sequence"/>
</dbReference>
<dbReference type="InterPro" id="IPR041664">
    <property type="entry name" value="AAA_16"/>
</dbReference>
<dbReference type="InterPro" id="IPR027417">
    <property type="entry name" value="P-loop_NTPase"/>
</dbReference>
<dbReference type="CDD" id="cd06170">
    <property type="entry name" value="LuxR_C_like"/>
    <property type="match status" value="1"/>
</dbReference>
<dbReference type="Gene3D" id="1.10.10.10">
    <property type="entry name" value="Winged helix-like DNA-binding domain superfamily/Winged helix DNA-binding domain"/>
    <property type="match status" value="1"/>
</dbReference>
<sequence>MATWAEPPGETPRTGEPPASRPYGVDVSGTDEDAHVVGLATETAQLEALLLRACAGGPVVVVVEGPAGIGKTTLLRRFLRRHPEVPTTAATGLPWESSRAGALARRLLDDDPGDSPAWPAGDDPVDLGTALARRWEARAREEPLLVVVDDAHHADPVSLQAIGSAVARTHRAPVLLLLARTTGWPDAGAVDAGAVLDRLAATSVPVLRLGPAETRLLAARVAAADLPMPVARRLCEHAAGIPGHLLELFRDTPPVRWSDWQTRLPAPASVQRRVHRALDRCSPEARALVEAAAVLGRNPVLADAAALAGLTDPIAALDEACAAGLLATAAGHGLDALTFPERFIRGAVHATLSPRARHELHLRAAAVVTDDTERLRHRVEAAPLPDARLAEELVELARRKADEGAWAVVAGALIDASRISPTRADREARLLQAVDALAGAGLLGQAVDALPEVEALPTGPRRDSVLAYVAVQRGRRAEAAAHLDTAWRLRGTDRGAAAVVCQRYVLHALADWDGDALVRWAGRAVEYADPGSPAAVESRAIAGLGHAARGCVDEAFTTYRHAVAESPAGPQHQRARMGLGWLYLAQDQPEAARRELEFAVPTVRQTGSNRISLWALVWLARTRFALGDWPGALDAVGQAEALLSATGLDLLRPLVHWTGAQVHALRAEHEDAERHLQLGAATEHDYTVMTVPALLARAHVAEAASDYDAVVRHLAPLAARTPRAGLDEPGFWPWHDVYANALVVTDRLPEAEAFLAPLETTAQRRGHRSTSARLGYVRGRLLAARGDLPGAEEAFEQARARLAVLPLPYERARVDFAHGITLRRAGRRRDAATLLTTARQSFAALGARVYVERCDRELKTARPAPRGAETGTEHLTEQERTVATLVATGLTNKEVAASMLLSVKTVQFHLTRVYAKLGVRSRSELAARFSHGPALGGNGGRGPQAGVPAPR</sequence>
<feature type="domain" description="HTH luxR-type" evidence="4">
    <location>
        <begin position="868"/>
        <end position="933"/>
    </location>
</feature>
<dbReference type="AlphaFoldDB" id="A0A1G9MPF8"/>
<dbReference type="Pfam" id="PF00196">
    <property type="entry name" value="GerE"/>
    <property type="match status" value="1"/>
</dbReference>
<dbReference type="PANTHER" id="PTHR16305">
    <property type="entry name" value="TESTICULAR SOLUBLE ADENYLYL CYCLASE"/>
    <property type="match status" value="1"/>
</dbReference>
<dbReference type="PROSITE" id="PS00622">
    <property type="entry name" value="HTH_LUXR_1"/>
    <property type="match status" value="1"/>
</dbReference>
<feature type="region of interest" description="Disordered" evidence="3">
    <location>
        <begin position="1"/>
        <end position="29"/>
    </location>
</feature>
<dbReference type="SMART" id="SM00382">
    <property type="entry name" value="AAA"/>
    <property type="match status" value="1"/>
</dbReference>
<dbReference type="SUPFAM" id="SSF52540">
    <property type="entry name" value="P-loop containing nucleoside triphosphate hydrolases"/>
    <property type="match status" value="1"/>
</dbReference>
<dbReference type="GO" id="GO:0005737">
    <property type="term" value="C:cytoplasm"/>
    <property type="evidence" value="ECO:0007669"/>
    <property type="project" value="TreeGrafter"/>
</dbReference>
<keyword evidence="6" id="KW-1185">Reference proteome</keyword>
<dbReference type="Gene3D" id="1.25.40.10">
    <property type="entry name" value="Tetratricopeptide repeat domain"/>
    <property type="match status" value="2"/>
</dbReference>
<organism evidence="5 6">
    <name type="scientific">Geodermatophilus siccatus</name>
    <dbReference type="NCBI Taxonomy" id="1137991"/>
    <lineage>
        <taxon>Bacteria</taxon>
        <taxon>Bacillati</taxon>
        <taxon>Actinomycetota</taxon>
        <taxon>Actinomycetes</taxon>
        <taxon>Geodermatophilales</taxon>
        <taxon>Geodermatophilaceae</taxon>
        <taxon>Geodermatophilus</taxon>
    </lineage>
</organism>
<evidence type="ECO:0000259" key="4">
    <source>
        <dbReference type="PROSITE" id="PS50043"/>
    </source>
</evidence>
<dbReference type="SMART" id="SM00421">
    <property type="entry name" value="HTH_LUXR"/>
    <property type="match status" value="1"/>
</dbReference>
<dbReference type="GO" id="GO:0006355">
    <property type="term" value="P:regulation of DNA-templated transcription"/>
    <property type="evidence" value="ECO:0007669"/>
    <property type="project" value="InterPro"/>
</dbReference>
<dbReference type="InterPro" id="IPR003593">
    <property type="entry name" value="AAA+_ATPase"/>
</dbReference>
<dbReference type="PANTHER" id="PTHR16305:SF35">
    <property type="entry name" value="TRANSCRIPTIONAL ACTIVATOR DOMAIN"/>
    <property type="match status" value="1"/>
</dbReference>
<dbReference type="InterPro" id="IPR036388">
    <property type="entry name" value="WH-like_DNA-bd_sf"/>
</dbReference>
<dbReference type="Gene3D" id="3.40.50.300">
    <property type="entry name" value="P-loop containing nucleotide triphosphate hydrolases"/>
    <property type="match status" value="1"/>
</dbReference>
<evidence type="ECO:0000256" key="1">
    <source>
        <dbReference type="ARBA" id="ARBA00022741"/>
    </source>
</evidence>
<feature type="compositionally biased region" description="Low complexity" evidence="3">
    <location>
        <begin position="1"/>
        <end position="18"/>
    </location>
</feature>
<evidence type="ECO:0000313" key="6">
    <source>
        <dbReference type="Proteomes" id="UP000198680"/>
    </source>
</evidence>
<evidence type="ECO:0000256" key="2">
    <source>
        <dbReference type="ARBA" id="ARBA00022840"/>
    </source>
</evidence>
<protein>
    <submittedName>
        <fullName evidence="5">AAA ATPase domain-containing protein</fullName>
    </submittedName>
</protein>
<feature type="region of interest" description="Disordered" evidence="3">
    <location>
        <begin position="930"/>
        <end position="951"/>
    </location>
</feature>
<accession>A0A1G9MPF8</accession>
<dbReference type="PROSITE" id="PS50043">
    <property type="entry name" value="HTH_LUXR_2"/>
    <property type="match status" value="1"/>
</dbReference>
<dbReference type="GO" id="GO:0003677">
    <property type="term" value="F:DNA binding"/>
    <property type="evidence" value="ECO:0007669"/>
    <property type="project" value="InterPro"/>
</dbReference>
<keyword evidence="1" id="KW-0547">Nucleotide-binding</keyword>
<evidence type="ECO:0000313" key="5">
    <source>
        <dbReference type="EMBL" id="SDL75973.1"/>
    </source>
</evidence>
<dbReference type="GO" id="GO:0005524">
    <property type="term" value="F:ATP binding"/>
    <property type="evidence" value="ECO:0007669"/>
    <property type="project" value="UniProtKB-KW"/>
</dbReference>
<feature type="compositionally biased region" description="Gly residues" evidence="3">
    <location>
        <begin position="934"/>
        <end position="943"/>
    </location>
</feature>
<dbReference type="InterPro" id="IPR000792">
    <property type="entry name" value="Tscrpt_reg_LuxR_C"/>
</dbReference>
<dbReference type="InterPro" id="IPR016032">
    <property type="entry name" value="Sig_transdc_resp-reg_C-effctor"/>
</dbReference>
<dbReference type="InterPro" id="IPR011990">
    <property type="entry name" value="TPR-like_helical_dom_sf"/>
</dbReference>
<dbReference type="Pfam" id="PF13191">
    <property type="entry name" value="AAA_16"/>
    <property type="match status" value="1"/>
</dbReference>
<dbReference type="SUPFAM" id="SSF46894">
    <property type="entry name" value="C-terminal effector domain of the bipartite response regulators"/>
    <property type="match status" value="1"/>
</dbReference>
<evidence type="ECO:0000256" key="3">
    <source>
        <dbReference type="SAM" id="MobiDB-lite"/>
    </source>
</evidence>
<proteinExistence type="predicted"/>
<dbReference type="SUPFAM" id="SSF48452">
    <property type="entry name" value="TPR-like"/>
    <property type="match status" value="2"/>
</dbReference>
<gene>
    <name evidence="5" type="ORF">SAMN05660642_00721</name>
</gene>
<name>A0A1G9MPF8_9ACTN</name>